<dbReference type="SUPFAM" id="SSF89550">
    <property type="entry name" value="PHP domain-like"/>
    <property type="match status" value="1"/>
</dbReference>
<dbReference type="InterPro" id="IPR043519">
    <property type="entry name" value="NT_sf"/>
</dbReference>
<dbReference type="SUPFAM" id="SSF47802">
    <property type="entry name" value="DNA polymerase beta, N-terminal domain-like"/>
    <property type="match status" value="1"/>
</dbReference>
<gene>
    <name evidence="3" type="ORF">AVDCRST_MAG18-789</name>
</gene>
<dbReference type="InterPro" id="IPR010996">
    <property type="entry name" value="HHH_MUS81"/>
</dbReference>
<dbReference type="InterPro" id="IPR022311">
    <property type="entry name" value="PolX-like"/>
</dbReference>
<sequence>MTPLPTPLANPRIAALLREYADLLELRGESAFRTQAYRRGADAIAGLDHPAAGLSAAELQRIEGVGKGISGTIAEIAQRGSFGSLDELRRIIPASVIRFTDLPGVGVKTAARLYELLGVATLDALQEAADAGRIAATKGLGARTEQTVRDGLAQLALYAGRHGIGAALPLGGLLVRLLRERGVVRVSLAGSLRRWADIVGDIDLLAAGDEPGPILAAFAALPPVSEVVERRERDIRVALDGGLSAQLRVVPPDHWGGALVARSSAEGHCAALRELADRRGLGDPFALPFDEEADLYAALGLPTIPPELREGRGEVAAALAGRLPRLIARDDLRGDLHSHSTWSDGGATIAQMAEAAIARDYAYLGVSDHTHGLTVANGLDETRLRAQWIEIDRLNAELAPFRLLKSAEVEIRRDGALDLPDSVLAEFDLVMASLHSGLRGDRATVTGRLLRAIRNPHVDIIAHPSGRIVGGRAGADYDWDAVFAAAAETGTALEINAAPERLDLTDETARRALDAGVTLTIDCDAHSVANLDLMPFGLAVARRAWATPDRVLNTRPLAEVLAWARGEGRGT</sequence>
<dbReference type="InterPro" id="IPR016195">
    <property type="entry name" value="Pol/histidinol_Pase-like"/>
</dbReference>
<dbReference type="GO" id="GO:0005829">
    <property type="term" value="C:cytosol"/>
    <property type="evidence" value="ECO:0007669"/>
    <property type="project" value="TreeGrafter"/>
</dbReference>
<dbReference type="SUPFAM" id="SSF81301">
    <property type="entry name" value="Nucleotidyltransferase"/>
    <property type="match status" value="1"/>
</dbReference>
<organism evidence="3">
    <name type="scientific">uncultured Thermomicrobiales bacterium</name>
    <dbReference type="NCBI Taxonomy" id="1645740"/>
    <lineage>
        <taxon>Bacteria</taxon>
        <taxon>Pseudomonadati</taxon>
        <taxon>Thermomicrobiota</taxon>
        <taxon>Thermomicrobia</taxon>
        <taxon>Thermomicrobiales</taxon>
        <taxon>environmental samples</taxon>
    </lineage>
</organism>
<dbReference type="Gene3D" id="3.30.460.10">
    <property type="entry name" value="Beta Polymerase, domain 2"/>
    <property type="match status" value="1"/>
</dbReference>
<evidence type="ECO:0000259" key="2">
    <source>
        <dbReference type="SMART" id="SM00483"/>
    </source>
</evidence>
<dbReference type="SMART" id="SM00483">
    <property type="entry name" value="POLXc"/>
    <property type="match status" value="1"/>
</dbReference>
<dbReference type="InterPro" id="IPR050243">
    <property type="entry name" value="PHP_phosphatase"/>
</dbReference>
<dbReference type="PANTHER" id="PTHR36928:SF1">
    <property type="entry name" value="PHOSPHATASE YCDX-RELATED"/>
    <property type="match status" value="1"/>
</dbReference>
<feature type="domain" description="Polymerase/histidinol phosphatase N-terminal" evidence="1">
    <location>
        <begin position="334"/>
        <end position="413"/>
    </location>
</feature>
<dbReference type="PANTHER" id="PTHR36928">
    <property type="entry name" value="PHOSPHATASE YCDX-RELATED"/>
    <property type="match status" value="1"/>
</dbReference>
<dbReference type="SMART" id="SM00481">
    <property type="entry name" value="POLIIIAc"/>
    <property type="match status" value="1"/>
</dbReference>
<dbReference type="CDD" id="cd07436">
    <property type="entry name" value="PHP_PolX"/>
    <property type="match status" value="1"/>
</dbReference>
<dbReference type="FunFam" id="3.20.20.140:FF:000047">
    <property type="entry name" value="PHP domain-containing protein"/>
    <property type="match status" value="1"/>
</dbReference>
<evidence type="ECO:0000313" key="3">
    <source>
        <dbReference type="EMBL" id="CAA9557393.1"/>
    </source>
</evidence>
<dbReference type="Pfam" id="PF14520">
    <property type="entry name" value="HHH_5"/>
    <property type="match status" value="1"/>
</dbReference>
<dbReference type="PIRSF" id="PIRSF005047">
    <property type="entry name" value="UCP005047_YshC"/>
    <property type="match status" value="1"/>
</dbReference>
<accession>A0A6J4UVL4</accession>
<dbReference type="NCBIfam" id="NF005928">
    <property type="entry name" value="PRK07945.1"/>
    <property type="match status" value="1"/>
</dbReference>
<dbReference type="Pfam" id="PF14716">
    <property type="entry name" value="HHH_8"/>
    <property type="match status" value="1"/>
</dbReference>
<dbReference type="AlphaFoldDB" id="A0A6J4UVL4"/>
<dbReference type="GO" id="GO:0003887">
    <property type="term" value="F:DNA-directed DNA polymerase activity"/>
    <property type="evidence" value="ECO:0007669"/>
    <property type="project" value="InterPro"/>
</dbReference>
<dbReference type="InterPro" id="IPR027421">
    <property type="entry name" value="DNA_pol_lamdba_lyase_dom_sf"/>
</dbReference>
<reference evidence="3" key="1">
    <citation type="submission" date="2020-02" db="EMBL/GenBank/DDBJ databases">
        <authorList>
            <person name="Meier V. D."/>
        </authorList>
    </citation>
    <scope>NUCLEOTIDE SEQUENCE</scope>
    <source>
        <strain evidence="3">AVDCRST_MAG18</strain>
    </source>
</reference>
<dbReference type="EMBL" id="CADCWN010000056">
    <property type="protein sequence ID" value="CAA9557393.1"/>
    <property type="molecule type" value="Genomic_DNA"/>
</dbReference>
<dbReference type="InterPro" id="IPR003141">
    <property type="entry name" value="Pol/His_phosphatase_N"/>
</dbReference>
<dbReference type="InterPro" id="IPR002054">
    <property type="entry name" value="DNA-dir_DNA_pol_X"/>
</dbReference>
<dbReference type="GO" id="GO:0008270">
    <property type="term" value="F:zinc ion binding"/>
    <property type="evidence" value="ECO:0007669"/>
    <property type="project" value="TreeGrafter"/>
</dbReference>
<protein>
    <submittedName>
        <fullName evidence="3">DNA polymerase X family</fullName>
    </submittedName>
</protein>
<dbReference type="Gene3D" id="1.10.150.20">
    <property type="entry name" value="5' to 3' exonuclease, C-terminal subdomain"/>
    <property type="match status" value="1"/>
</dbReference>
<dbReference type="Gene3D" id="1.10.150.110">
    <property type="entry name" value="DNA polymerase beta, N-terminal domain-like"/>
    <property type="match status" value="1"/>
</dbReference>
<evidence type="ECO:0000259" key="1">
    <source>
        <dbReference type="SMART" id="SM00481"/>
    </source>
</evidence>
<dbReference type="GO" id="GO:0003677">
    <property type="term" value="F:DNA binding"/>
    <property type="evidence" value="ECO:0007669"/>
    <property type="project" value="InterPro"/>
</dbReference>
<name>A0A6J4UVL4_9BACT</name>
<dbReference type="GO" id="GO:0042578">
    <property type="term" value="F:phosphoric ester hydrolase activity"/>
    <property type="evidence" value="ECO:0007669"/>
    <property type="project" value="TreeGrafter"/>
</dbReference>
<dbReference type="InterPro" id="IPR047967">
    <property type="entry name" value="PolX_PHP"/>
</dbReference>
<proteinExistence type="predicted"/>
<dbReference type="Gene3D" id="3.30.210.10">
    <property type="entry name" value="DNA polymerase, thumb domain"/>
    <property type="match status" value="1"/>
</dbReference>
<feature type="domain" description="DNA-directed DNA polymerase X" evidence="2">
    <location>
        <begin position="8"/>
        <end position="310"/>
    </location>
</feature>
<dbReference type="InterPro" id="IPR037160">
    <property type="entry name" value="DNA_Pol_thumb_sf"/>
</dbReference>
<dbReference type="Gene3D" id="3.20.20.140">
    <property type="entry name" value="Metal-dependent hydrolases"/>
    <property type="match status" value="1"/>
</dbReference>